<sequence length="126" mass="14315">MRESGKTEEIETLKKYMKGEPRGIIKPFISSDKGKFVLSGLIQGSMEMKIGKLVQVRRKMGAFGTDVVLIREADGTLSSHHNQCFWIIPDQYHGKLNSMFKDVYNDDADLHEYSIDGKEKTKGFIV</sequence>
<dbReference type="EMBL" id="CP033923">
    <property type="protein sequence ID" value="AZA90943.1"/>
    <property type="molecule type" value="Genomic_DNA"/>
</dbReference>
<dbReference type="KEGG" id="cnk:EG343_09990"/>
<dbReference type="Proteomes" id="UP000278288">
    <property type="component" value="Chromosome"/>
</dbReference>
<keyword evidence="2" id="KW-1185">Reference proteome</keyword>
<name>A0AAD0YM43_CHRNA</name>
<evidence type="ECO:0000313" key="1">
    <source>
        <dbReference type="EMBL" id="AZA90943.1"/>
    </source>
</evidence>
<evidence type="ECO:0000313" key="2">
    <source>
        <dbReference type="Proteomes" id="UP000278288"/>
    </source>
</evidence>
<dbReference type="AlphaFoldDB" id="A0AAD0YM43"/>
<organism evidence="1 2">
    <name type="scientific">Chryseobacterium nakagawai</name>
    <dbReference type="NCBI Taxonomy" id="1241982"/>
    <lineage>
        <taxon>Bacteria</taxon>
        <taxon>Pseudomonadati</taxon>
        <taxon>Bacteroidota</taxon>
        <taxon>Flavobacteriia</taxon>
        <taxon>Flavobacteriales</taxon>
        <taxon>Weeksellaceae</taxon>
        <taxon>Chryseobacterium group</taxon>
        <taxon>Chryseobacterium</taxon>
    </lineage>
</organism>
<protein>
    <submittedName>
        <fullName evidence="1">Uncharacterized protein</fullName>
    </submittedName>
</protein>
<accession>A0AAD0YM43</accession>
<reference evidence="1 2" key="1">
    <citation type="submission" date="2018-11" db="EMBL/GenBank/DDBJ databases">
        <title>Proposal to divide the Flavobacteriaceae and reorganize its genera based on Amino Acid Identity values calculated from whole genome sequences.</title>
        <authorList>
            <person name="Nicholson A.C."/>
            <person name="Gulvik C.A."/>
            <person name="Whitney A.M."/>
            <person name="Humrighouse B.W."/>
            <person name="Bell M."/>
            <person name="Holmes B."/>
            <person name="Steigerwalt A.G."/>
            <person name="Villarma A."/>
            <person name="Sheth M."/>
            <person name="Batra D."/>
            <person name="Pryor J."/>
            <person name="Bernardet J.-F."/>
            <person name="Hugo C."/>
            <person name="Kampfer P."/>
            <person name="Newman J."/>
            <person name="McQuiston J.R."/>
        </authorList>
    </citation>
    <scope>NUCLEOTIDE SEQUENCE [LARGE SCALE GENOMIC DNA]</scope>
    <source>
        <strain evidence="1 2">G0041</strain>
    </source>
</reference>
<gene>
    <name evidence="1" type="ORF">EG343_09990</name>
</gene>
<dbReference type="RefSeq" id="WP_123857648.1">
    <property type="nucleotide sequence ID" value="NZ_CP033923.1"/>
</dbReference>
<proteinExistence type="predicted"/>